<reference evidence="3" key="1">
    <citation type="journal article" date="2020" name="Nat. Commun.">
        <title>Genome sequence of the cluster root forming white lupin.</title>
        <authorList>
            <person name="Hufnagel B."/>
            <person name="Marques A."/>
            <person name="Soriano A."/>
            <person name="Marques L."/>
            <person name="Divol F."/>
            <person name="Doumas P."/>
            <person name="Sallet E."/>
            <person name="Mancinotti D."/>
            <person name="Carrere S."/>
            <person name="Marande W."/>
            <person name="Arribat S."/>
            <person name="Keller J."/>
            <person name="Huneau C."/>
            <person name="Blein T."/>
            <person name="Aime D."/>
            <person name="Laguerre M."/>
            <person name="Taylor J."/>
            <person name="Schubert V."/>
            <person name="Nelson M."/>
            <person name="Geu-Flores F."/>
            <person name="Crespi M."/>
            <person name="Gallardo-Guerrero K."/>
            <person name="Delaux P.-M."/>
            <person name="Salse J."/>
            <person name="Berges H."/>
            <person name="Guyot R."/>
            <person name="Gouzy J."/>
            <person name="Peret B."/>
        </authorList>
    </citation>
    <scope>NUCLEOTIDE SEQUENCE [LARGE SCALE GENOMIC DNA]</scope>
    <source>
        <strain evidence="3">cv. Amiga</strain>
    </source>
</reference>
<evidence type="ECO:0008006" key="4">
    <source>
        <dbReference type="Google" id="ProtNLM"/>
    </source>
</evidence>
<evidence type="ECO:0000313" key="2">
    <source>
        <dbReference type="EMBL" id="KAE9589522.1"/>
    </source>
</evidence>
<dbReference type="AlphaFoldDB" id="A0A6A4NJ68"/>
<feature type="chain" id="PRO_5025370513" description="Knottin, scorpion toxin" evidence="1">
    <location>
        <begin position="30"/>
        <end position="88"/>
    </location>
</feature>
<keyword evidence="3" id="KW-1185">Reference proteome</keyword>
<accession>A0A6A4NJ68</accession>
<name>A0A6A4NJ68_LUPAL</name>
<organism evidence="2 3">
    <name type="scientific">Lupinus albus</name>
    <name type="common">White lupine</name>
    <name type="synonym">Lupinus termis</name>
    <dbReference type="NCBI Taxonomy" id="3870"/>
    <lineage>
        <taxon>Eukaryota</taxon>
        <taxon>Viridiplantae</taxon>
        <taxon>Streptophyta</taxon>
        <taxon>Embryophyta</taxon>
        <taxon>Tracheophyta</taxon>
        <taxon>Spermatophyta</taxon>
        <taxon>Magnoliopsida</taxon>
        <taxon>eudicotyledons</taxon>
        <taxon>Gunneridae</taxon>
        <taxon>Pentapetalae</taxon>
        <taxon>rosids</taxon>
        <taxon>fabids</taxon>
        <taxon>Fabales</taxon>
        <taxon>Fabaceae</taxon>
        <taxon>Papilionoideae</taxon>
        <taxon>50 kb inversion clade</taxon>
        <taxon>genistoids sensu lato</taxon>
        <taxon>core genistoids</taxon>
        <taxon>Genisteae</taxon>
        <taxon>Lupinus</taxon>
    </lineage>
</organism>
<feature type="signal peptide" evidence="1">
    <location>
        <begin position="1"/>
        <end position="29"/>
    </location>
</feature>
<keyword evidence="1" id="KW-0732">Signal</keyword>
<dbReference type="EMBL" id="WOCE01000021">
    <property type="protein sequence ID" value="KAE9589522.1"/>
    <property type="molecule type" value="Genomic_DNA"/>
</dbReference>
<comment type="caution">
    <text evidence="2">The sequence shown here is derived from an EMBL/GenBank/DDBJ whole genome shotgun (WGS) entry which is preliminary data.</text>
</comment>
<proteinExistence type="predicted"/>
<evidence type="ECO:0000256" key="1">
    <source>
        <dbReference type="SAM" id="SignalP"/>
    </source>
</evidence>
<protein>
    <recommendedName>
        <fullName evidence="4">Knottin, scorpion toxin</fullName>
    </recommendedName>
</protein>
<dbReference type="Proteomes" id="UP000447434">
    <property type="component" value="Chromosome 21"/>
</dbReference>
<gene>
    <name evidence="2" type="ORF">Lalb_Chr21g0309901</name>
</gene>
<evidence type="ECO:0000313" key="3">
    <source>
        <dbReference type="Proteomes" id="UP000447434"/>
    </source>
</evidence>
<sequence>MTNAHIPMAQVKLVFAIIVGLLLFSHGMCIERPKICLREFRTEKECKVFCAKYCRKDYGPNYQPSCTVDNELYAFTVYRCCCERIFNI</sequence>